<name>A0ABQ7YLW2_BRANA</name>
<dbReference type="Pfam" id="PF00281">
    <property type="entry name" value="Ribosomal_L5"/>
    <property type="match status" value="1"/>
</dbReference>
<feature type="domain" description="Large ribosomal subunit protein uL5 C-terminal" evidence="5">
    <location>
        <begin position="387"/>
        <end position="485"/>
    </location>
</feature>
<dbReference type="InterPro" id="IPR031310">
    <property type="entry name" value="Ribosomal_uL5_N"/>
</dbReference>
<dbReference type="Pfam" id="PF00673">
    <property type="entry name" value="Ribosomal_L5_C"/>
    <property type="match status" value="1"/>
</dbReference>
<feature type="domain" description="Large ribosomal subunit protein uL5 N-terminal" evidence="4">
    <location>
        <begin position="330"/>
        <end position="383"/>
    </location>
</feature>
<reference evidence="6 7" key="1">
    <citation type="submission" date="2021-05" db="EMBL/GenBank/DDBJ databases">
        <title>Genome Assembly of Synthetic Allotetraploid Brassica napus Reveals Homoeologous Exchanges between Subgenomes.</title>
        <authorList>
            <person name="Davis J.T."/>
        </authorList>
    </citation>
    <scope>NUCLEOTIDE SEQUENCE [LARGE SCALE GENOMIC DNA]</scope>
    <source>
        <strain evidence="7">cv. Da-Ae</strain>
        <tissue evidence="6">Seedling</tissue>
    </source>
</reference>
<keyword evidence="2" id="KW-0689">Ribosomal protein</keyword>
<sequence length="503" mass="55713">GCTFFPDVRCFWPASEVFSLPQSRFLFVSSTISVIPDDMWDVSGAQRRSPVVLCPRRSEAGQADGESGADASRVKRRSRGGSALRVLIAELDEHFPLVSLVLIAEAVARGSAEGPVVVCGAVPAWGWFSAVARPGEREVRYFTLIKRCFVIGVKAASKRSLSSGSRRWNVASLKLFRVVCGRCHVACCLNAFSGNAFAVPTSDTSGSVATSSTCRVSAQCGWSHCLNPTFTVSKPLIITSVVFLRESIRFMGDVATGCVLTVSFLMLGASMDFHYRSHIGCGHVLLTVFTVCSGSCDELVLAVVKNTIMYFRLRWIRVRDHLASEKKLSNPMRDIKVQKLVLNISVGESGDRLTRASKVLEQLSGQTPVFSKARYTVRSFGIRRNEKIACYVTVRGDKAMQLLESGLKVKEYELLRRNFSDTGCFGFGIQEHIDLGIKYDPSTGIYGMDFYVVLERPGYRVARRRRCKARVGIQHRVTKDDAMKWFQVKYEGVILNKSQNITG</sequence>
<feature type="non-terminal residue" evidence="6">
    <location>
        <position position="1"/>
    </location>
</feature>
<dbReference type="EMBL" id="JAGKQM010000017">
    <property type="protein sequence ID" value="KAH0869207.1"/>
    <property type="molecule type" value="Genomic_DNA"/>
</dbReference>
<dbReference type="Proteomes" id="UP000824890">
    <property type="component" value="Unassembled WGS sequence"/>
</dbReference>
<evidence type="ECO:0000256" key="2">
    <source>
        <dbReference type="ARBA" id="ARBA00022980"/>
    </source>
</evidence>
<dbReference type="NCBIfam" id="NF003258">
    <property type="entry name" value="PRK04219.1"/>
    <property type="match status" value="1"/>
</dbReference>
<proteinExistence type="inferred from homology"/>
<evidence type="ECO:0000259" key="5">
    <source>
        <dbReference type="Pfam" id="PF00673"/>
    </source>
</evidence>
<evidence type="ECO:0000313" key="6">
    <source>
        <dbReference type="EMBL" id="KAH0869207.1"/>
    </source>
</evidence>
<organism evidence="6 7">
    <name type="scientific">Brassica napus</name>
    <name type="common">Rape</name>
    <dbReference type="NCBI Taxonomy" id="3708"/>
    <lineage>
        <taxon>Eukaryota</taxon>
        <taxon>Viridiplantae</taxon>
        <taxon>Streptophyta</taxon>
        <taxon>Embryophyta</taxon>
        <taxon>Tracheophyta</taxon>
        <taxon>Spermatophyta</taxon>
        <taxon>Magnoliopsida</taxon>
        <taxon>eudicotyledons</taxon>
        <taxon>Gunneridae</taxon>
        <taxon>Pentapetalae</taxon>
        <taxon>rosids</taxon>
        <taxon>malvids</taxon>
        <taxon>Brassicales</taxon>
        <taxon>Brassicaceae</taxon>
        <taxon>Brassiceae</taxon>
        <taxon>Brassica</taxon>
    </lineage>
</organism>
<dbReference type="Gene3D" id="3.30.1440.10">
    <property type="match status" value="1"/>
</dbReference>
<dbReference type="InterPro" id="IPR022803">
    <property type="entry name" value="Ribosomal_uL5_dom_sf"/>
</dbReference>
<dbReference type="PROSITE" id="PS00358">
    <property type="entry name" value="RIBOSOMAL_L5"/>
    <property type="match status" value="1"/>
</dbReference>
<evidence type="ECO:0000259" key="4">
    <source>
        <dbReference type="Pfam" id="PF00281"/>
    </source>
</evidence>
<dbReference type="PANTHER" id="PTHR11994">
    <property type="entry name" value="60S RIBOSOMAL PROTEIN L11-RELATED"/>
    <property type="match status" value="1"/>
</dbReference>
<gene>
    <name evidence="6" type="ORF">HID58_076229</name>
</gene>
<comment type="caution">
    <text evidence="6">The sequence shown here is derived from an EMBL/GenBank/DDBJ whole genome shotgun (WGS) entry which is preliminary data.</text>
</comment>
<dbReference type="InterPro" id="IPR002132">
    <property type="entry name" value="Ribosomal_uL5"/>
</dbReference>
<keyword evidence="7" id="KW-1185">Reference proteome</keyword>
<evidence type="ECO:0008006" key="8">
    <source>
        <dbReference type="Google" id="ProtNLM"/>
    </source>
</evidence>
<protein>
    <recommendedName>
        <fullName evidence="8">60S ribosomal protein L11</fullName>
    </recommendedName>
</protein>
<dbReference type="InterPro" id="IPR031309">
    <property type="entry name" value="Ribosomal_uL5_C"/>
</dbReference>
<dbReference type="SUPFAM" id="SSF55282">
    <property type="entry name" value="RL5-like"/>
    <property type="match status" value="1"/>
</dbReference>
<evidence type="ECO:0000256" key="1">
    <source>
        <dbReference type="ARBA" id="ARBA00008553"/>
    </source>
</evidence>
<comment type="similarity">
    <text evidence="1">Belongs to the universal ribosomal protein uL5 family.</text>
</comment>
<evidence type="ECO:0000313" key="7">
    <source>
        <dbReference type="Proteomes" id="UP000824890"/>
    </source>
</evidence>
<keyword evidence="3" id="KW-0687">Ribonucleoprotein</keyword>
<dbReference type="InterPro" id="IPR020929">
    <property type="entry name" value="Ribosomal_uL5_CS"/>
</dbReference>
<accession>A0ABQ7YLW2</accession>
<evidence type="ECO:0000256" key="3">
    <source>
        <dbReference type="ARBA" id="ARBA00023274"/>
    </source>
</evidence>
<dbReference type="InterPro" id="IPR057266">
    <property type="entry name" value="Ribosomal_uL5_euk/arc-type"/>
</dbReference>